<reference evidence="4 5" key="1">
    <citation type="submission" date="2025-05" db="UniProtKB">
        <authorList>
            <consortium name="RefSeq"/>
        </authorList>
    </citation>
    <scope>IDENTIFICATION</scope>
</reference>
<feature type="transmembrane region" description="Helical" evidence="2">
    <location>
        <begin position="82"/>
        <end position="102"/>
    </location>
</feature>
<dbReference type="Proteomes" id="UP000694888">
    <property type="component" value="Unplaced"/>
</dbReference>
<evidence type="ECO:0000256" key="1">
    <source>
        <dbReference type="SAM" id="MobiDB-lite"/>
    </source>
</evidence>
<keyword evidence="3" id="KW-1185">Reference proteome</keyword>
<accession>A0ABM1VQM1</accession>
<name>A0ABM1VQM1_APLCA</name>
<keyword evidence="2" id="KW-0472">Membrane</keyword>
<feature type="transmembrane region" description="Helical" evidence="2">
    <location>
        <begin position="114"/>
        <end position="135"/>
    </location>
</feature>
<protein>
    <submittedName>
        <fullName evidence="4 5">Uncharacterized protein LOC101858333</fullName>
    </submittedName>
</protein>
<feature type="region of interest" description="Disordered" evidence="1">
    <location>
        <begin position="1"/>
        <end position="25"/>
    </location>
</feature>
<dbReference type="RefSeq" id="XP_005094726.1">
    <property type="nucleotide sequence ID" value="XM_005094669.3"/>
</dbReference>
<organism evidence="3 6">
    <name type="scientific">Aplysia californica</name>
    <name type="common">California sea hare</name>
    <dbReference type="NCBI Taxonomy" id="6500"/>
    <lineage>
        <taxon>Eukaryota</taxon>
        <taxon>Metazoa</taxon>
        <taxon>Spiralia</taxon>
        <taxon>Lophotrochozoa</taxon>
        <taxon>Mollusca</taxon>
        <taxon>Gastropoda</taxon>
        <taxon>Heterobranchia</taxon>
        <taxon>Euthyneura</taxon>
        <taxon>Tectipleura</taxon>
        <taxon>Aplysiida</taxon>
        <taxon>Aplysioidea</taxon>
        <taxon>Aplysiidae</taxon>
        <taxon>Aplysia</taxon>
    </lineage>
</organism>
<evidence type="ECO:0000313" key="3">
    <source>
        <dbReference type="Proteomes" id="UP000694888"/>
    </source>
</evidence>
<dbReference type="RefSeq" id="XP_035824713.1">
    <property type="nucleotide sequence ID" value="XM_035968820.1"/>
</dbReference>
<proteinExistence type="predicted"/>
<sequence length="136" mass="14579">MADDKTGLLSGSRPSPPPAPSSGSSVAATNITTGAVYHDSTQSPTARLLQLVFVALVVVMVLVTLSLSVYRGLDVDTDGSAYFLQGVSLIGFVVIEVMMIIFTRRGDLPKGKSWFLYLVGFCVMLEAIFTDVLLFQ</sequence>
<keyword evidence="2" id="KW-0812">Transmembrane</keyword>
<evidence type="ECO:0000313" key="4">
    <source>
        <dbReference type="RefSeq" id="XP_005094725.1"/>
    </source>
</evidence>
<dbReference type="GeneID" id="101858333"/>
<evidence type="ECO:0000313" key="5">
    <source>
        <dbReference type="RefSeq" id="XP_005094726.1"/>
    </source>
</evidence>
<evidence type="ECO:0000256" key="2">
    <source>
        <dbReference type="SAM" id="Phobius"/>
    </source>
</evidence>
<evidence type="ECO:0000313" key="6">
    <source>
        <dbReference type="RefSeq" id="XP_035824713.1"/>
    </source>
</evidence>
<feature type="transmembrane region" description="Helical" evidence="2">
    <location>
        <begin position="48"/>
        <end position="70"/>
    </location>
</feature>
<keyword evidence="2" id="KW-1133">Transmembrane helix</keyword>
<gene>
    <name evidence="4 5 6" type="primary">LOC101858333</name>
</gene>
<dbReference type="RefSeq" id="XP_005094725.1">
    <property type="nucleotide sequence ID" value="XM_005094668.3"/>
</dbReference>